<evidence type="ECO:0000313" key="2">
    <source>
        <dbReference type="EMBL" id="KYP43259.1"/>
    </source>
</evidence>
<sequence length="205" mass="23632">MEAHLEANDLWEAVEEDYDVPPLPTNPTMAQIKHHKERKARKSKARATLFDVVSQDIFTIIMTIISAFQIWNFLKDEYGGDERIKGMQALNLVREFEMQKMKESETIKEYANKLLGIANKVRLLGTEFSDSRIVQKILVTVPEKFEASITLLENTKDLSKITLEELVSAMQAQEKRSKMRDEVYVEGALQAKLQINQAEKKKMKN</sequence>
<dbReference type="PANTHER" id="PTHR35317">
    <property type="entry name" value="OS04G0629600 PROTEIN"/>
    <property type="match status" value="1"/>
</dbReference>
<dbReference type="OMA" id="MRDEVYV"/>
<dbReference type="EMBL" id="KQ483676">
    <property type="protein sequence ID" value="KYP43259.1"/>
    <property type="molecule type" value="Genomic_DNA"/>
</dbReference>
<reference evidence="2" key="1">
    <citation type="journal article" date="2012" name="Nat. Biotechnol.">
        <title>Draft genome sequence of pigeonpea (Cajanus cajan), an orphan legume crop of resource-poor farmers.</title>
        <authorList>
            <person name="Varshney R.K."/>
            <person name="Chen W."/>
            <person name="Li Y."/>
            <person name="Bharti A.K."/>
            <person name="Saxena R.K."/>
            <person name="Schlueter J.A."/>
            <person name="Donoghue M.T."/>
            <person name="Azam S."/>
            <person name="Fan G."/>
            <person name="Whaley A.M."/>
            <person name="Farmer A.D."/>
            <person name="Sheridan J."/>
            <person name="Iwata A."/>
            <person name="Tuteja R."/>
            <person name="Penmetsa R.V."/>
            <person name="Wu W."/>
            <person name="Upadhyaya H.D."/>
            <person name="Yang S.P."/>
            <person name="Shah T."/>
            <person name="Saxena K.B."/>
            <person name="Michael T."/>
            <person name="McCombie W.R."/>
            <person name="Yang B."/>
            <person name="Zhang G."/>
            <person name="Yang H."/>
            <person name="Wang J."/>
            <person name="Spillane C."/>
            <person name="Cook D.R."/>
            <person name="May G.D."/>
            <person name="Xu X."/>
            <person name="Jackson S.A."/>
        </authorList>
    </citation>
    <scope>NUCLEOTIDE SEQUENCE [LARGE SCALE GENOMIC DNA]</scope>
</reference>
<keyword evidence="1" id="KW-1133">Transmembrane helix</keyword>
<name>A0A151RL35_CAJCA</name>
<accession>A0A151RL35</accession>
<organism evidence="2 3">
    <name type="scientific">Cajanus cajan</name>
    <name type="common">Pigeon pea</name>
    <name type="synonym">Cajanus indicus</name>
    <dbReference type="NCBI Taxonomy" id="3821"/>
    <lineage>
        <taxon>Eukaryota</taxon>
        <taxon>Viridiplantae</taxon>
        <taxon>Streptophyta</taxon>
        <taxon>Embryophyta</taxon>
        <taxon>Tracheophyta</taxon>
        <taxon>Spermatophyta</taxon>
        <taxon>Magnoliopsida</taxon>
        <taxon>eudicotyledons</taxon>
        <taxon>Gunneridae</taxon>
        <taxon>Pentapetalae</taxon>
        <taxon>rosids</taxon>
        <taxon>fabids</taxon>
        <taxon>Fabales</taxon>
        <taxon>Fabaceae</taxon>
        <taxon>Papilionoideae</taxon>
        <taxon>50 kb inversion clade</taxon>
        <taxon>NPAAA clade</taxon>
        <taxon>indigoferoid/millettioid clade</taxon>
        <taxon>Phaseoleae</taxon>
        <taxon>Cajanus</taxon>
    </lineage>
</organism>
<dbReference type="PANTHER" id="PTHR35317:SF11">
    <property type="entry name" value="CCHC-TYPE DOMAIN-CONTAINING PROTEIN"/>
    <property type="match status" value="1"/>
</dbReference>
<evidence type="ECO:0008006" key="4">
    <source>
        <dbReference type="Google" id="ProtNLM"/>
    </source>
</evidence>
<keyword evidence="1" id="KW-0472">Membrane</keyword>
<keyword evidence="3" id="KW-1185">Reference proteome</keyword>
<protein>
    <recommendedName>
        <fullName evidence="4">Retrovirus-related Pol polyprotein from transposon TNT 1-94</fullName>
    </recommendedName>
</protein>
<dbReference type="STRING" id="3821.A0A151RL35"/>
<dbReference type="Proteomes" id="UP000075243">
    <property type="component" value="Unassembled WGS sequence"/>
</dbReference>
<evidence type="ECO:0000256" key="1">
    <source>
        <dbReference type="SAM" id="Phobius"/>
    </source>
</evidence>
<evidence type="ECO:0000313" key="3">
    <source>
        <dbReference type="Proteomes" id="UP000075243"/>
    </source>
</evidence>
<dbReference type="Pfam" id="PF14223">
    <property type="entry name" value="Retrotran_gag_2"/>
    <property type="match status" value="1"/>
</dbReference>
<keyword evidence="1" id="KW-0812">Transmembrane</keyword>
<dbReference type="Gramene" id="C.cajan_39090.t">
    <property type="protein sequence ID" value="C.cajan_39090.t.cds1"/>
    <property type="gene ID" value="C.cajan_39090"/>
</dbReference>
<dbReference type="AlphaFoldDB" id="A0A151RL35"/>
<feature type="transmembrane region" description="Helical" evidence="1">
    <location>
        <begin position="57"/>
        <end position="74"/>
    </location>
</feature>
<gene>
    <name evidence="2" type="ORF">KK1_035314</name>
</gene>
<proteinExistence type="predicted"/>